<dbReference type="PANTHER" id="PTHR38459:SF1">
    <property type="entry name" value="PROPHAGE BACTOPRENOL-LINKED GLUCOSE TRANSLOCASE HOMOLOG"/>
    <property type="match status" value="1"/>
</dbReference>
<dbReference type="AlphaFoldDB" id="A0AAE3YHU4"/>
<evidence type="ECO:0000256" key="1">
    <source>
        <dbReference type="ARBA" id="ARBA00004141"/>
    </source>
</evidence>
<evidence type="ECO:0000313" key="8">
    <source>
        <dbReference type="EMBL" id="MDR6892021.1"/>
    </source>
</evidence>
<dbReference type="GO" id="GO:0000271">
    <property type="term" value="P:polysaccharide biosynthetic process"/>
    <property type="evidence" value="ECO:0007669"/>
    <property type="project" value="InterPro"/>
</dbReference>
<evidence type="ECO:0000256" key="6">
    <source>
        <dbReference type="SAM" id="Phobius"/>
    </source>
</evidence>
<dbReference type="Pfam" id="PF04138">
    <property type="entry name" value="GtrA_DPMS_TM"/>
    <property type="match status" value="1"/>
</dbReference>
<keyword evidence="4 6" id="KW-1133">Transmembrane helix</keyword>
<organism evidence="8 9">
    <name type="scientific">Falsarthrobacter nasiphocae</name>
    <dbReference type="NCBI Taxonomy" id="189863"/>
    <lineage>
        <taxon>Bacteria</taxon>
        <taxon>Bacillati</taxon>
        <taxon>Actinomycetota</taxon>
        <taxon>Actinomycetes</taxon>
        <taxon>Micrococcales</taxon>
        <taxon>Micrococcaceae</taxon>
        <taxon>Falsarthrobacter</taxon>
    </lineage>
</organism>
<keyword evidence="3 6" id="KW-0812">Transmembrane</keyword>
<name>A0AAE3YHU4_9MICC</name>
<feature type="transmembrane region" description="Helical" evidence="6">
    <location>
        <begin position="21"/>
        <end position="39"/>
    </location>
</feature>
<evidence type="ECO:0000256" key="3">
    <source>
        <dbReference type="ARBA" id="ARBA00022692"/>
    </source>
</evidence>
<dbReference type="Proteomes" id="UP001247307">
    <property type="component" value="Unassembled WGS sequence"/>
</dbReference>
<sequence>MTSSPASGRLAGLRQNQFIRFAMTGVANTAIYYVLYLLLLLVAPYLVAHVVAWVSGMVFSFFANCVFTFKVRPTWGRFLAFLGAPLMTLALSSVLSWLFVDVWGVSDVVGPLLASLVSMPVSFLATKLLLTNSRHDRATPVV</sequence>
<keyword evidence="5 6" id="KW-0472">Membrane</keyword>
<evidence type="ECO:0000256" key="4">
    <source>
        <dbReference type="ARBA" id="ARBA00022989"/>
    </source>
</evidence>
<evidence type="ECO:0000256" key="5">
    <source>
        <dbReference type="ARBA" id="ARBA00023136"/>
    </source>
</evidence>
<feature type="transmembrane region" description="Helical" evidence="6">
    <location>
        <begin position="112"/>
        <end position="130"/>
    </location>
</feature>
<reference evidence="8" key="1">
    <citation type="submission" date="2023-07" db="EMBL/GenBank/DDBJ databases">
        <title>Sequencing the genomes of 1000 actinobacteria strains.</title>
        <authorList>
            <person name="Klenk H.-P."/>
        </authorList>
    </citation>
    <scope>NUCLEOTIDE SEQUENCE</scope>
    <source>
        <strain evidence="8">DSM 13988</strain>
    </source>
</reference>
<protein>
    <submittedName>
        <fullName evidence="8">Flippase GtrA</fullName>
    </submittedName>
</protein>
<gene>
    <name evidence="8" type="ORF">J2S35_000961</name>
</gene>
<feature type="transmembrane region" description="Helical" evidence="6">
    <location>
        <begin position="45"/>
        <end position="67"/>
    </location>
</feature>
<comment type="subcellular location">
    <subcellularLocation>
        <location evidence="1">Membrane</location>
        <topology evidence="1">Multi-pass membrane protein</topology>
    </subcellularLocation>
</comment>
<evidence type="ECO:0000313" key="9">
    <source>
        <dbReference type="Proteomes" id="UP001247307"/>
    </source>
</evidence>
<comment type="similarity">
    <text evidence="2">Belongs to the GtrA family.</text>
</comment>
<dbReference type="EMBL" id="JAVDUI010000001">
    <property type="protein sequence ID" value="MDR6892021.1"/>
    <property type="molecule type" value="Genomic_DNA"/>
</dbReference>
<dbReference type="RefSeq" id="WP_309850451.1">
    <property type="nucleotide sequence ID" value="NZ_BAAAIU010000001.1"/>
</dbReference>
<accession>A0AAE3YHU4</accession>
<feature type="transmembrane region" description="Helical" evidence="6">
    <location>
        <begin position="79"/>
        <end position="100"/>
    </location>
</feature>
<proteinExistence type="inferred from homology"/>
<dbReference type="InterPro" id="IPR051401">
    <property type="entry name" value="GtrA_CellWall_Glycosyl"/>
</dbReference>
<evidence type="ECO:0000259" key="7">
    <source>
        <dbReference type="Pfam" id="PF04138"/>
    </source>
</evidence>
<dbReference type="PANTHER" id="PTHR38459">
    <property type="entry name" value="PROPHAGE BACTOPRENOL-LINKED GLUCOSE TRANSLOCASE HOMOLOG"/>
    <property type="match status" value="1"/>
</dbReference>
<dbReference type="GO" id="GO:0005886">
    <property type="term" value="C:plasma membrane"/>
    <property type="evidence" value="ECO:0007669"/>
    <property type="project" value="TreeGrafter"/>
</dbReference>
<dbReference type="InterPro" id="IPR007267">
    <property type="entry name" value="GtrA_DPMS_TM"/>
</dbReference>
<feature type="domain" description="GtrA/DPMS transmembrane" evidence="7">
    <location>
        <begin position="20"/>
        <end position="129"/>
    </location>
</feature>
<comment type="caution">
    <text evidence="8">The sequence shown here is derived from an EMBL/GenBank/DDBJ whole genome shotgun (WGS) entry which is preliminary data.</text>
</comment>
<keyword evidence="9" id="KW-1185">Reference proteome</keyword>
<evidence type="ECO:0000256" key="2">
    <source>
        <dbReference type="ARBA" id="ARBA00009399"/>
    </source>
</evidence>